<dbReference type="InterPro" id="IPR007737">
    <property type="entry name" value="Mga_HTH"/>
</dbReference>
<evidence type="ECO:0000259" key="1">
    <source>
        <dbReference type="Pfam" id="PF05043"/>
    </source>
</evidence>
<sequence length="491" mass="57749">MIPDYLQKELNILFFIVKKEKTSLRDISTSLGISKQTVKSNMVRINQSFDQYLTMKDFITSDNTGTIRVNQQYEKKAVECSYILKLKLLKLVVIFNYAVLLTTRSVMTKQEVLDLLFISESYFTKLTHKLNTFLKPYHIKIIISDNKVFLEGNEVFIRLFSYIFLQDSFQDLEWPFTNINIDEIKSTVPPEGLQNAHQRSNTKERSLYIFYAILYTRINEQNFIKNPDSTELLSFFELIKNNFDVALIFHKNRFGHLSQINKKNEILVFNFLSRIFISDIIPREQKIQLGKTFSIQKHSYCVLSKDIYTRFSTLTSLVLSEEKEYIYIYYLSLIISLYNLIGDAFLSFVDLYIPKLTIYLPKKDNLADAIKEKLAPIINDEHHLEMICNLLHSLLHSEKNPKIYIYLQMTKDFTAIYVIKNRLSSLYNNNNISVTSDYSKADIIVTDTLEKATPNKHVFYLDSTRNMERWTELTTIIQDKFREKINLGEEL</sequence>
<dbReference type="RefSeq" id="WP_185525671.1">
    <property type="nucleotide sequence ID" value="NZ_JAARWN010000002.1"/>
</dbReference>
<evidence type="ECO:0000313" key="2">
    <source>
        <dbReference type="EMBL" id="MBC1935723.1"/>
    </source>
</evidence>
<evidence type="ECO:0000313" key="3">
    <source>
        <dbReference type="Proteomes" id="UP000535908"/>
    </source>
</evidence>
<dbReference type="Pfam" id="PF05043">
    <property type="entry name" value="Mga"/>
    <property type="match status" value="1"/>
</dbReference>
<protein>
    <submittedName>
        <fullName evidence="2">M protein trans-acting positive regulator</fullName>
    </submittedName>
</protein>
<dbReference type="EMBL" id="JAARWN010000002">
    <property type="protein sequence ID" value="MBC1935723.1"/>
    <property type="molecule type" value="Genomic_DNA"/>
</dbReference>
<organism evidence="2 3">
    <name type="scientific">Listeria grandensis</name>
    <dbReference type="NCBI Taxonomy" id="1494963"/>
    <lineage>
        <taxon>Bacteria</taxon>
        <taxon>Bacillati</taxon>
        <taxon>Bacillota</taxon>
        <taxon>Bacilli</taxon>
        <taxon>Bacillales</taxon>
        <taxon>Listeriaceae</taxon>
        <taxon>Listeria</taxon>
    </lineage>
</organism>
<feature type="domain" description="Mga helix-turn-helix" evidence="1">
    <location>
        <begin position="107"/>
        <end position="163"/>
    </location>
</feature>
<dbReference type="Proteomes" id="UP000535908">
    <property type="component" value="Unassembled WGS sequence"/>
</dbReference>
<proteinExistence type="predicted"/>
<gene>
    <name evidence="2" type="ORF">HCA69_05050</name>
</gene>
<dbReference type="AlphaFoldDB" id="A0A7X1CP82"/>
<name>A0A7X1CP82_9LIST</name>
<accession>A0A7X1CP82</accession>
<comment type="caution">
    <text evidence="2">The sequence shown here is derived from an EMBL/GenBank/DDBJ whole genome shotgun (WGS) entry which is preliminary data.</text>
</comment>
<reference evidence="2 3" key="1">
    <citation type="submission" date="2020-03" db="EMBL/GenBank/DDBJ databases">
        <title>Soil Listeria distribution.</title>
        <authorList>
            <person name="Liao J."/>
            <person name="Wiedmann M."/>
        </authorList>
    </citation>
    <scope>NUCLEOTIDE SEQUENCE [LARGE SCALE GENOMIC DNA]</scope>
    <source>
        <strain evidence="2 3">FSL L7-0741</strain>
    </source>
</reference>